<comment type="similarity">
    <text evidence="2">Belongs to the nematode receptor-like protein srb family.</text>
</comment>
<name>A0A2G5V598_9PELO</name>
<evidence type="ECO:0000256" key="4">
    <source>
        <dbReference type="ARBA" id="ARBA00022989"/>
    </source>
</evidence>
<evidence type="ECO:0000256" key="2">
    <source>
        <dbReference type="ARBA" id="ARBA00006860"/>
    </source>
</evidence>
<feature type="transmembrane region" description="Helical" evidence="6">
    <location>
        <begin position="145"/>
        <end position="165"/>
    </location>
</feature>
<evidence type="ECO:0000256" key="5">
    <source>
        <dbReference type="ARBA" id="ARBA00023136"/>
    </source>
</evidence>
<feature type="transmembrane region" description="Helical" evidence="6">
    <location>
        <begin position="185"/>
        <end position="208"/>
    </location>
</feature>
<feature type="transmembrane region" description="Helical" evidence="6">
    <location>
        <begin position="280"/>
        <end position="301"/>
    </location>
</feature>
<dbReference type="InterPro" id="IPR002184">
    <property type="entry name" value="7TM_GPCR_serpentine_rcpt_Srb"/>
</dbReference>
<dbReference type="GO" id="GO:0016020">
    <property type="term" value="C:membrane"/>
    <property type="evidence" value="ECO:0007669"/>
    <property type="project" value="UniProtKB-SubCell"/>
</dbReference>
<evidence type="ECO:0000256" key="1">
    <source>
        <dbReference type="ARBA" id="ARBA00004141"/>
    </source>
</evidence>
<dbReference type="Pfam" id="PF02117">
    <property type="entry name" value="7TM_GPCR_Sra"/>
    <property type="match status" value="1"/>
</dbReference>
<gene>
    <name evidence="7" type="primary">Cni-srb-16</name>
    <name evidence="7" type="synonym">Cnig_chr_II.g6446</name>
    <name evidence="7" type="ORF">B9Z55_006446</name>
</gene>
<evidence type="ECO:0000313" key="8">
    <source>
        <dbReference type="Proteomes" id="UP000230233"/>
    </source>
</evidence>
<feature type="transmembrane region" description="Helical" evidence="6">
    <location>
        <begin position="238"/>
        <end position="260"/>
    </location>
</feature>
<evidence type="ECO:0000313" key="7">
    <source>
        <dbReference type="EMBL" id="PIC46920.1"/>
    </source>
</evidence>
<evidence type="ECO:0008006" key="9">
    <source>
        <dbReference type="Google" id="ProtNLM"/>
    </source>
</evidence>
<comment type="caution">
    <text evidence="7">The sequence shown here is derived from an EMBL/GenBank/DDBJ whole genome shotgun (WGS) entry which is preliminary data.</text>
</comment>
<dbReference type="STRING" id="1611254.A0A2G5V598"/>
<dbReference type="PRINTS" id="PR00697">
    <property type="entry name" value="TMPROTEINSRA"/>
</dbReference>
<feature type="transmembrane region" description="Helical" evidence="6">
    <location>
        <begin position="23"/>
        <end position="43"/>
    </location>
</feature>
<reference evidence="8" key="1">
    <citation type="submission" date="2017-10" db="EMBL/GenBank/DDBJ databases">
        <title>Rapid genome shrinkage in a self-fertile nematode reveals novel sperm competition proteins.</title>
        <authorList>
            <person name="Yin D."/>
            <person name="Schwarz E.M."/>
            <person name="Thomas C.G."/>
            <person name="Felde R.L."/>
            <person name="Korf I.F."/>
            <person name="Cutter A.D."/>
            <person name="Schartner C.M."/>
            <person name="Ralston E.J."/>
            <person name="Meyer B.J."/>
            <person name="Haag E.S."/>
        </authorList>
    </citation>
    <scope>NUCLEOTIDE SEQUENCE [LARGE SCALE GENOMIC DNA]</scope>
    <source>
        <strain evidence="8">JU1422</strain>
    </source>
</reference>
<accession>A0A2G5V598</accession>
<feature type="transmembrane region" description="Helical" evidence="6">
    <location>
        <begin position="55"/>
        <end position="81"/>
    </location>
</feature>
<feature type="transmembrane region" description="Helical" evidence="6">
    <location>
        <begin position="101"/>
        <end position="124"/>
    </location>
</feature>
<dbReference type="PANTHER" id="PTHR31216">
    <property type="entry name" value="SERPENTINE RECEPTOR CLASS BETA-1-RELATED-RELATED"/>
    <property type="match status" value="1"/>
</dbReference>
<dbReference type="GO" id="GO:0007606">
    <property type="term" value="P:sensory perception of chemical stimulus"/>
    <property type="evidence" value="ECO:0007669"/>
    <property type="project" value="InterPro"/>
</dbReference>
<dbReference type="AlphaFoldDB" id="A0A2G5V598"/>
<protein>
    <recommendedName>
        <fullName evidence="9">G-protein coupled receptors family 1 profile domain-containing protein</fullName>
    </recommendedName>
</protein>
<keyword evidence="3 6" id="KW-0812">Transmembrane</keyword>
<keyword evidence="8" id="KW-1185">Reference proteome</keyword>
<organism evidence="7 8">
    <name type="scientific">Caenorhabditis nigoni</name>
    <dbReference type="NCBI Taxonomy" id="1611254"/>
    <lineage>
        <taxon>Eukaryota</taxon>
        <taxon>Metazoa</taxon>
        <taxon>Ecdysozoa</taxon>
        <taxon>Nematoda</taxon>
        <taxon>Chromadorea</taxon>
        <taxon>Rhabditida</taxon>
        <taxon>Rhabditina</taxon>
        <taxon>Rhabditomorpha</taxon>
        <taxon>Rhabditoidea</taxon>
        <taxon>Rhabditidae</taxon>
        <taxon>Peloderinae</taxon>
        <taxon>Caenorhabditis</taxon>
    </lineage>
</organism>
<dbReference type="PANTHER" id="PTHR31216:SF11">
    <property type="entry name" value="SERPENTINE RECEPTOR CLASS BETA-16-RELATED"/>
    <property type="match status" value="1"/>
</dbReference>
<comment type="subcellular location">
    <subcellularLocation>
        <location evidence="1">Membrane</location>
        <topology evidence="1">Multi-pass membrane protein</topology>
    </subcellularLocation>
</comment>
<dbReference type="EMBL" id="PDUG01000002">
    <property type="protein sequence ID" value="PIC46920.1"/>
    <property type="molecule type" value="Genomic_DNA"/>
</dbReference>
<keyword evidence="5 6" id="KW-0472">Membrane</keyword>
<sequence length="342" mass="40075">MDRELFEICQENSSTAFSVGYQLVYLIYVVLSVTSVFTCSYFIKTFIWKSTFHPNFKLLLTMYFSAAIFHSILFTASYLMMIERFLDYQTECDIHVSVVPYMIVHSSIAICLFCGMLTQVFMVIERLFATIKIESYEHNTSFKHILAYLFFCIVLPVSLLVWAYQDADYRSPVITAISPPKGVEFRLNILYIFCFLLAILALILLQVVRYVNKRRESRIEISLSGRFQIVENIDTTTFISSILIINMIISVIYIVGIFSLRNFEFDVFINNRPGLSTVKLVFYLHPLFSFLMPLISSYHLSKMRERRLKRRDHLLAIKTKGREGSDAYNQLLHDQWQQHFLK</sequence>
<dbReference type="GO" id="GO:0004930">
    <property type="term" value="F:G protein-coupled receptor activity"/>
    <property type="evidence" value="ECO:0007669"/>
    <property type="project" value="InterPro"/>
</dbReference>
<proteinExistence type="inferred from homology"/>
<dbReference type="Proteomes" id="UP000230233">
    <property type="component" value="Chromosome II"/>
</dbReference>
<evidence type="ECO:0000256" key="3">
    <source>
        <dbReference type="ARBA" id="ARBA00022692"/>
    </source>
</evidence>
<dbReference type="OrthoDB" id="5805206at2759"/>
<dbReference type="InterPro" id="IPR000344">
    <property type="entry name" value="7TM_GPCR_serpentine_rcpt_Sra"/>
</dbReference>
<keyword evidence="4 6" id="KW-1133">Transmembrane helix</keyword>
<evidence type="ECO:0000256" key="6">
    <source>
        <dbReference type="SAM" id="Phobius"/>
    </source>
</evidence>